<proteinExistence type="predicted"/>
<evidence type="ECO:0000313" key="2">
    <source>
        <dbReference type="Proteomes" id="UP001206925"/>
    </source>
</evidence>
<protein>
    <recommendedName>
        <fullName evidence="3">Serine-threonine/tyrosine-protein kinase catalytic domain-containing protein</fullName>
    </recommendedName>
</protein>
<dbReference type="Pfam" id="PF14299">
    <property type="entry name" value="PP2"/>
    <property type="match status" value="1"/>
</dbReference>
<dbReference type="GO" id="GO:0005886">
    <property type="term" value="C:plasma membrane"/>
    <property type="evidence" value="ECO:0007669"/>
    <property type="project" value="TreeGrafter"/>
</dbReference>
<keyword evidence="2" id="KW-1185">Reference proteome</keyword>
<dbReference type="AlphaFoldDB" id="A0AAD5BY65"/>
<accession>A0AAD5BY65</accession>
<evidence type="ECO:0000313" key="1">
    <source>
        <dbReference type="EMBL" id="KAI7731913.1"/>
    </source>
</evidence>
<dbReference type="Gene3D" id="3.30.200.20">
    <property type="entry name" value="Phosphorylase Kinase, domain 1"/>
    <property type="match status" value="1"/>
</dbReference>
<dbReference type="PANTHER" id="PTHR27003:SF471">
    <property type="entry name" value="VASCULAR ENDOTHELIAL GROWTH FACTOR RECEPTOR 2 (VEGFR2)-RELATED"/>
    <property type="match status" value="1"/>
</dbReference>
<dbReference type="GO" id="GO:0004714">
    <property type="term" value="F:transmembrane receptor protein tyrosine kinase activity"/>
    <property type="evidence" value="ECO:0007669"/>
    <property type="project" value="InterPro"/>
</dbReference>
<dbReference type="EMBL" id="JAMZMK010010358">
    <property type="protein sequence ID" value="KAI7731913.1"/>
    <property type="molecule type" value="Genomic_DNA"/>
</dbReference>
<reference evidence="1" key="1">
    <citation type="submission" date="2022-06" db="EMBL/GenBank/DDBJ databases">
        <title>Uncovering the hologenomic basis of an extraordinary plant invasion.</title>
        <authorList>
            <person name="Bieker V.C."/>
            <person name="Martin M.D."/>
            <person name="Gilbert T."/>
            <person name="Hodgins K."/>
            <person name="Battlay P."/>
            <person name="Petersen B."/>
            <person name="Wilson J."/>
        </authorList>
    </citation>
    <scope>NUCLEOTIDE SEQUENCE</scope>
    <source>
        <strain evidence="1">AA19_3_7</strain>
        <tissue evidence="1">Leaf</tissue>
    </source>
</reference>
<sequence length="405" mass="47020">KTNNNFHVSLEAIKAGTQNFSDYTCVGEGRFWKLYEGEITDANGCTAIFAKRWDSKAHQSPLAVRYYKEEGNLDNMIFDGIKEQITPPSLIAFQTIAIQCLQFGWNDRPTMTQLITQLKKALEFQEDYEIWEPKLPTDYKEIIQRSKTPDIYSDKTKKDLYDMFSKGILLQDDKVLFSLGTNGERNEMISAKRFSYNNHLLPKWRSLPESSSRKSQAKRMYVNLKYKMGNERFYSKAFPAAIVGAIQSILKAFNFKQLTMQVKQGEIEKSNEVQQVTKSKSDTDKFLPMKMLSAEEIVHNSSDVAIQYRFDMAVFEMAVELLRKQVFPIKCKISSKMLSAHTENVCYLVFKLSEKCCGLHGPVIVRDQFHWRSKEKGILYFRSPNPCNNHETNWIPEKREDGWME</sequence>
<feature type="non-terminal residue" evidence="1">
    <location>
        <position position="405"/>
    </location>
</feature>
<dbReference type="Proteomes" id="UP001206925">
    <property type="component" value="Unassembled WGS sequence"/>
</dbReference>
<dbReference type="GO" id="GO:0009506">
    <property type="term" value="C:plasmodesma"/>
    <property type="evidence" value="ECO:0007669"/>
    <property type="project" value="TreeGrafter"/>
</dbReference>
<evidence type="ECO:0008006" key="3">
    <source>
        <dbReference type="Google" id="ProtNLM"/>
    </source>
</evidence>
<dbReference type="PANTHER" id="PTHR27003">
    <property type="entry name" value="OS07G0166700 PROTEIN"/>
    <property type="match status" value="1"/>
</dbReference>
<organism evidence="1 2">
    <name type="scientific">Ambrosia artemisiifolia</name>
    <name type="common">Common ragweed</name>
    <dbReference type="NCBI Taxonomy" id="4212"/>
    <lineage>
        <taxon>Eukaryota</taxon>
        <taxon>Viridiplantae</taxon>
        <taxon>Streptophyta</taxon>
        <taxon>Embryophyta</taxon>
        <taxon>Tracheophyta</taxon>
        <taxon>Spermatophyta</taxon>
        <taxon>Magnoliopsida</taxon>
        <taxon>eudicotyledons</taxon>
        <taxon>Gunneridae</taxon>
        <taxon>Pentapetalae</taxon>
        <taxon>asterids</taxon>
        <taxon>campanulids</taxon>
        <taxon>Asterales</taxon>
        <taxon>Asteraceae</taxon>
        <taxon>Asteroideae</taxon>
        <taxon>Heliantheae alliance</taxon>
        <taxon>Heliantheae</taxon>
        <taxon>Ambrosia</taxon>
    </lineage>
</organism>
<dbReference type="InterPro" id="IPR045272">
    <property type="entry name" value="ANXUR1/2-like"/>
</dbReference>
<comment type="caution">
    <text evidence="1">The sequence shown here is derived from an EMBL/GenBank/DDBJ whole genome shotgun (WGS) entry which is preliminary data.</text>
</comment>
<gene>
    <name evidence="1" type="ORF">M8C21_027234</name>
</gene>
<name>A0AAD5BY65_AMBAR</name>
<dbReference type="InterPro" id="IPR025886">
    <property type="entry name" value="PP2-like"/>
</dbReference>
<feature type="non-terminal residue" evidence="1">
    <location>
        <position position="1"/>
    </location>
</feature>